<name>A0A5P1ERH1_ASPOF</name>
<evidence type="ECO:0000259" key="4">
    <source>
        <dbReference type="Pfam" id="PF14226"/>
    </source>
</evidence>
<dbReference type="InterPro" id="IPR026992">
    <property type="entry name" value="DIOX_N"/>
</dbReference>
<evidence type="ECO:0000256" key="3">
    <source>
        <dbReference type="ARBA" id="ARBA00023004"/>
    </source>
</evidence>
<dbReference type="EMBL" id="CM007385">
    <property type="protein sequence ID" value="ONK67727.1"/>
    <property type="molecule type" value="Genomic_DNA"/>
</dbReference>
<dbReference type="OMA" id="SDLMFLM"/>
<dbReference type="AlphaFoldDB" id="A0A5P1ERH1"/>
<dbReference type="Gene3D" id="2.60.120.330">
    <property type="entry name" value="B-lactam Antibiotic, Isopenicillin N Synthase, Chain"/>
    <property type="match status" value="1"/>
</dbReference>
<dbReference type="SUPFAM" id="SSF51197">
    <property type="entry name" value="Clavaminate synthase-like"/>
    <property type="match status" value="1"/>
</dbReference>
<keyword evidence="1" id="KW-0479">Metal-binding</keyword>
<organism evidence="5 6">
    <name type="scientific">Asparagus officinalis</name>
    <name type="common">Garden asparagus</name>
    <dbReference type="NCBI Taxonomy" id="4686"/>
    <lineage>
        <taxon>Eukaryota</taxon>
        <taxon>Viridiplantae</taxon>
        <taxon>Streptophyta</taxon>
        <taxon>Embryophyta</taxon>
        <taxon>Tracheophyta</taxon>
        <taxon>Spermatophyta</taxon>
        <taxon>Magnoliopsida</taxon>
        <taxon>Liliopsida</taxon>
        <taxon>Asparagales</taxon>
        <taxon>Asparagaceae</taxon>
        <taxon>Asparagoideae</taxon>
        <taxon>Asparagus</taxon>
    </lineage>
</organism>
<keyword evidence="2" id="KW-0560">Oxidoreductase</keyword>
<dbReference type="InterPro" id="IPR027443">
    <property type="entry name" value="IPNS-like_sf"/>
</dbReference>
<keyword evidence="6" id="KW-1185">Reference proteome</keyword>
<dbReference type="Pfam" id="PF14226">
    <property type="entry name" value="DIOX_N"/>
    <property type="match status" value="1"/>
</dbReference>
<keyword evidence="3" id="KW-0408">Iron</keyword>
<evidence type="ECO:0000313" key="5">
    <source>
        <dbReference type="EMBL" id="ONK67727.1"/>
    </source>
</evidence>
<accession>A0A5P1ERH1</accession>
<proteinExistence type="predicted"/>
<protein>
    <recommendedName>
        <fullName evidence="4">Non-haem dioxygenase N-terminal domain-containing protein</fullName>
    </recommendedName>
</protein>
<feature type="domain" description="Non-haem dioxygenase N-terminal" evidence="4">
    <location>
        <begin position="5"/>
        <end position="63"/>
    </location>
</feature>
<dbReference type="GO" id="GO:0046872">
    <property type="term" value="F:metal ion binding"/>
    <property type="evidence" value="ECO:0007669"/>
    <property type="project" value="UniProtKB-KW"/>
</dbReference>
<sequence length="73" mass="8133">MLAMNHGISEDTVSGFLELALEQKNKYSMSPDDIEGHGQAYAVSGEQKLDWSDLMFLMTLPTEIRKSKITGQV</sequence>
<gene>
    <name evidence="5" type="ORF">A4U43_C05F3120</name>
</gene>
<reference evidence="6" key="1">
    <citation type="journal article" date="2017" name="Nat. Commun.">
        <title>The asparagus genome sheds light on the origin and evolution of a young Y chromosome.</title>
        <authorList>
            <person name="Harkess A."/>
            <person name="Zhou J."/>
            <person name="Xu C."/>
            <person name="Bowers J.E."/>
            <person name="Van der Hulst R."/>
            <person name="Ayyampalayam S."/>
            <person name="Mercati F."/>
            <person name="Riccardi P."/>
            <person name="McKain M.R."/>
            <person name="Kakrana A."/>
            <person name="Tang H."/>
            <person name="Ray J."/>
            <person name="Groenendijk J."/>
            <person name="Arikit S."/>
            <person name="Mathioni S.M."/>
            <person name="Nakano M."/>
            <person name="Shan H."/>
            <person name="Telgmann-Rauber A."/>
            <person name="Kanno A."/>
            <person name="Yue Z."/>
            <person name="Chen H."/>
            <person name="Li W."/>
            <person name="Chen Y."/>
            <person name="Xu X."/>
            <person name="Zhang Y."/>
            <person name="Luo S."/>
            <person name="Chen H."/>
            <person name="Gao J."/>
            <person name="Mao Z."/>
            <person name="Pires J.C."/>
            <person name="Luo M."/>
            <person name="Kudrna D."/>
            <person name="Wing R.A."/>
            <person name="Meyers B.C."/>
            <person name="Yi K."/>
            <person name="Kong H."/>
            <person name="Lavrijsen P."/>
            <person name="Sunseri F."/>
            <person name="Falavigna A."/>
            <person name="Ye Y."/>
            <person name="Leebens-Mack J.H."/>
            <person name="Chen G."/>
        </authorList>
    </citation>
    <scope>NUCLEOTIDE SEQUENCE [LARGE SCALE GENOMIC DNA]</scope>
    <source>
        <strain evidence="6">cv. DH0086</strain>
    </source>
</reference>
<dbReference type="Gramene" id="ONK67727">
    <property type="protein sequence ID" value="ONK67727"/>
    <property type="gene ID" value="A4U43_C05F3120"/>
</dbReference>
<dbReference type="Proteomes" id="UP000243459">
    <property type="component" value="Chromosome 5"/>
</dbReference>
<dbReference type="GO" id="GO:0016491">
    <property type="term" value="F:oxidoreductase activity"/>
    <property type="evidence" value="ECO:0007669"/>
    <property type="project" value="UniProtKB-KW"/>
</dbReference>
<evidence type="ECO:0000313" key="6">
    <source>
        <dbReference type="Proteomes" id="UP000243459"/>
    </source>
</evidence>
<evidence type="ECO:0000256" key="2">
    <source>
        <dbReference type="ARBA" id="ARBA00023002"/>
    </source>
</evidence>
<evidence type="ECO:0000256" key="1">
    <source>
        <dbReference type="ARBA" id="ARBA00022723"/>
    </source>
</evidence>